<dbReference type="OrthoDB" id="3255521at2"/>
<accession>A0A4S8RMC8</accession>
<dbReference type="EMBL" id="SNTZ01000003">
    <property type="protein sequence ID" value="THV59678.1"/>
    <property type="molecule type" value="Genomic_DNA"/>
</dbReference>
<sequence length="76" mass="9005">MVEVQFGIFGKIITGHNEGWYVKLEDNTDQSGGFYIYEMPNLEGDNGFDTWLESKEDIKSYFDECNWKIEWLIIEK</sequence>
<protein>
    <submittedName>
        <fullName evidence="1">Uncharacterized protein</fullName>
    </submittedName>
</protein>
<evidence type="ECO:0000313" key="2">
    <source>
        <dbReference type="Proteomes" id="UP000310406"/>
    </source>
</evidence>
<evidence type="ECO:0000313" key="1">
    <source>
        <dbReference type="EMBL" id="THV59678.1"/>
    </source>
</evidence>
<reference evidence="1 2" key="1">
    <citation type="submission" date="2019-03" db="EMBL/GenBank/DDBJ databases">
        <title>Muricauda SCR12 sp.nov, a marine bacterium isolated from Pacific Ocean:the Okinawa trough.</title>
        <authorList>
            <person name="Liu L."/>
        </authorList>
    </citation>
    <scope>NUCLEOTIDE SEQUENCE [LARGE SCALE GENOMIC DNA]</scope>
    <source>
        <strain evidence="1 2">SCR12</strain>
    </source>
</reference>
<dbReference type="RefSeq" id="WP_136566197.1">
    <property type="nucleotide sequence ID" value="NZ_SNTZ01000003.1"/>
</dbReference>
<proteinExistence type="predicted"/>
<name>A0A4S8RMC8_9FLAO</name>
<gene>
    <name evidence="1" type="ORF">EZV76_08925</name>
</gene>
<dbReference type="Proteomes" id="UP000310406">
    <property type="component" value="Unassembled WGS sequence"/>
</dbReference>
<comment type="caution">
    <text evidence="1">The sequence shown here is derived from an EMBL/GenBank/DDBJ whole genome shotgun (WGS) entry which is preliminary data.</text>
</comment>
<keyword evidence="2" id="KW-1185">Reference proteome</keyword>
<organism evidence="1 2">
    <name type="scientific">Flagellimonas alvinocaridis</name>
    <dbReference type="NCBI Taxonomy" id="2530200"/>
    <lineage>
        <taxon>Bacteria</taxon>
        <taxon>Pseudomonadati</taxon>
        <taxon>Bacteroidota</taxon>
        <taxon>Flavobacteriia</taxon>
        <taxon>Flavobacteriales</taxon>
        <taxon>Flavobacteriaceae</taxon>
        <taxon>Flagellimonas</taxon>
    </lineage>
</organism>
<dbReference type="AlphaFoldDB" id="A0A4S8RMC8"/>